<organism evidence="6 7">
    <name type="scientific">Leptospira ryugenii</name>
    <dbReference type="NCBI Taxonomy" id="1917863"/>
    <lineage>
        <taxon>Bacteria</taxon>
        <taxon>Pseudomonadati</taxon>
        <taxon>Spirochaetota</taxon>
        <taxon>Spirochaetia</taxon>
        <taxon>Leptospirales</taxon>
        <taxon>Leptospiraceae</taxon>
        <taxon>Leptospira</taxon>
    </lineage>
</organism>
<keyword evidence="3 6" id="KW-0808">Transferase</keyword>
<keyword evidence="4" id="KW-0663">Pyridoxal phosphate</keyword>
<dbReference type="CDD" id="cd00609">
    <property type="entry name" value="AAT_like"/>
    <property type="match status" value="1"/>
</dbReference>
<dbReference type="PANTHER" id="PTHR42790">
    <property type="entry name" value="AMINOTRANSFERASE"/>
    <property type="match status" value="1"/>
</dbReference>
<dbReference type="PANTHER" id="PTHR42790:SF4">
    <property type="entry name" value="VALINE--PYRUVATE AMINOTRANSFERASE"/>
    <property type="match status" value="1"/>
</dbReference>
<dbReference type="GO" id="GO:0005829">
    <property type="term" value="C:cytosol"/>
    <property type="evidence" value="ECO:0007669"/>
    <property type="project" value="TreeGrafter"/>
</dbReference>
<proteinExistence type="predicted"/>
<evidence type="ECO:0000256" key="4">
    <source>
        <dbReference type="ARBA" id="ARBA00022898"/>
    </source>
</evidence>
<dbReference type="AlphaFoldDB" id="A0A2P2DZJ5"/>
<accession>A0A2P2DZJ5</accession>
<dbReference type="EMBL" id="BFBB01000003">
    <property type="protein sequence ID" value="GBF50016.1"/>
    <property type="molecule type" value="Genomic_DNA"/>
</dbReference>
<dbReference type="Proteomes" id="UP000245133">
    <property type="component" value="Unassembled WGS sequence"/>
</dbReference>
<dbReference type="GO" id="GO:0009042">
    <property type="term" value="F:valine-pyruvate transaminase activity"/>
    <property type="evidence" value="ECO:0007669"/>
    <property type="project" value="TreeGrafter"/>
</dbReference>
<dbReference type="GO" id="GO:1901605">
    <property type="term" value="P:alpha-amino acid metabolic process"/>
    <property type="evidence" value="ECO:0007669"/>
    <property type="project" value="TreeGrafter"/>
</dbReference>
<evidence type="ECO:0000256" key="1">
    <source>
        <dbReference type="ARBA" id="ARBA00001933"/>
    </source>
</evidence>
<evidence type="ECO:0000256" key="3">
    <source>
        <dbReference type="ARBA" id="ARBA00022679"/>
    </source>
</evidence>
<reference evidence="6 7" key="1">
    <citation type="submission" date="2018-02" db="EMBL/GenBank/DDBJ databases">
        <title>Novel Leptospira species isolated from soil and water in Japan.</title>
        <authorList>
            <person name="Nakao R."/>
            <person name="Masuzawa T."/>
        </authorList>
    </citation>
    <scope>NUCLEOTIDE SEQUENCE [LARGE SCALE GENOMIC DNA]</scope>
    <source>
        <strain evidence="6 7">YH101</strain>
    </source>
</reference>
<feature type="domain" description="Aminotransferase class I/classII large" evidence="5">
    <location>
        <begin position="105"/>
        <end position="371"/>
    </location>
</feature>
<comment type="cofactor">
    <cofactor evidence="1">
        <name>pyridoxal 5'-phosphate</name>
        <dbReference type="ChEBI" id="CHEBI:597326"/>
    </cofactor>
</comment>
<dbReference type="InterPro" id="IPR015421">
    <property type="entry name" value="PyrdxlP-dep_Trfase_major"/>
</dbReference>
<comment type="caution">
    <text evidence="6">The sequence shown here is derived from an EMBL/GenBank/DDBJ whole genome shotgun (WGS) entry which is preliminary data.</text>
</comment>
<dbReference type="Gene3D" id="3.40.640.10">
    <property type="entry name" value="Type I PLP-dependent aspartate aminotransferase-like (Major domain)"/>
    <property type="match status" value="1"/>
</dbReference>
<dbReference type="GO" id="GO:0030170">
    <property type="term" value="F:pyridoxal phosphate binding"/>
    <property type="evidence" value="ECO:0007669"/>
    <property type="project" value="InterPro"/>
</dbReference>
<name>A0A2P2DZJ5_9LEPT</name>
<protein>
    <submittedName>
        <fullName evidence="6">Aminotransferase, class I/II</fullName>
    </submittedName>
</protein>
<keyword evidence="2 6" id="KW-0032">Aminotransferase</keyword>
<evidence type="ECO:0000259" key="5">
    <source>
        <dbReference type="Pfam" id="PF00155"/>
    </source>
</evidence>
<evidence type="ECO:0000313" key="6">
    <source>
        <dbReference type="EMBL" id="GBF50016.1"/>
    </source>
</evidence>
<dbReference type="InterPro" id="IPR015424">
    <property type="entry name" value="PyrdxlP-dep_Trfase"/>
</dbReference>
<evidence type="ECO:0000313" key="7">
    <source>
        <dbReference type="Proteomes" id="UP000245133"/>
    </source>
</evidence>
<dbReference type="InterPro" id="IPR050859">
    <property type="entry name" value="Class-I_PLP-dep_aminotransf"/>
</dbReference>
<dbReference type="Pfam" id="PF00155">
    <property type="entry name" value="Aminotran_1_2"/>
    <property type="match status" value="1"/>
</dbReference>
<keyword evidence="7" id="KW-1185">Reference proteome</keyword>
<dbReference type="SUPFAM" id="SSF53383">
    <property type="entry name" value="PLP-dependent transferases"/>
    <property type="match status" value="1"/>
</dbReference>
<dbReference type="InterPro" id="IPR004839">
    <property type="entry name" value="Aminotransferase_I/II_large"/>
</dbReference>
<sequence>MAFLGGGNPASIPEAEEIFAQTYEAIGRDKSHLRSILGDYSGPIGNEDLRSLAAEALALELNFPLTKEHIAFFNGSQNAFYFLLNAFSGTMPDGTFRRIGLPIVPEYIGYADQTNEAGVFAAFLPNVEQDGPNRFRYTLNAKQEYPDDLGVLVISRPTNPSGNVLSLREIKDLHSLCVKRKIPFLIDLAYGNPFPNLIGKEEPIHFSPGMVLSLSFSKIGLPGLRFGIVVADPPVIELLSSFAATGNLSAGNIGPAFARIFWKERTLEYLSNHILRPYYDTKLQMALEILEGVFQTEKIDYLIHKPLGGFFVWLYFPSISITNQELYELCKEESVTIVSGHYFFPGLVEHFSHREKCIRLTYCRSEEEIAYGSKILAQLVAKHS</sequence>
<gene>
    <name evidence="6" type="ORF">LPTSP4_15370</name>
</gene>
<evidence type="ECO:0000256" key="2">
    <source>
        <dbReference type="ARBA" id="ARBA00022576"/>
    </source>
</evidence>